<dbReference type="Pfam" id="PF18803">
    <property type="entry name" value="CxC2"/>
    <property type="match status" value="1"/>
</dbReference>
<keyword evidence="4" id="KW-1185">Reference proteome</keyword>
<dbReference type="RefSeq" id="XP_041293092.1">
    <property type="nucleotide sequence ID" value="XM_041439771.1"/>
</dbReference>
<evidence type="ECO:0000259" key="2">
    <source>
        <dbReference type="Pfam" id="PF18803"/>
    </source>
</evidence>
<dbReference type="PANTHER" id="PTHR33096">
    <property type="entry name" value="CXC2 DOMAIN-CONTAINING PROTEIN"/>
    <property type="match status" value="1"/>
</dbReference>
<sequence length="860" mass="97650">MTVRECFGMEMHCKDCLLEYHHHLPLHIMEMWNSSFFEQVSLKTLGLRIQLGHNLRDRYLNPRPSSGDDFVVIDVNGIHEVALDFCECPTAQIRYKQLLQAHWYPETTTNPCTTATFGVLEHYHLLSFESKVSAYEFYHSLAWCSNNTGLIPIRDRYAPFMCMIHEWRHLRQLRRAGRGHDPSGINATQKGELAVLCPACPQPGRNLPEGWENAGPDSRWCYALFIAMDANFQLKRKAVSSDQVDPGLNAGWAYFVEERQYKSHLNDCMIQRQEHSSCVSHNAINMADTKSLHGLAATGVGTCLNDVGDLQKGERYINMDYLVLSTLASSSVPVLNTMPTHLHLPHENLDIHYFVPKFHIGAHIKECQIAFSWNFGKFVGRTDGEAPEQGWANINQVASSTKEMGPGTQRDTLDNYFGDWNWKKITVLGRTLKHKMVDAVKWKSKHCRALDKLKATIHPCLVVQWKGEFETWEEDNTKPNPFQTITLAAVCLQLADLEASKLQVGINHSLHCNISPSILISTGLDLEEQQQCLRCDTANLSLHPTDKQKETLTHHTNTLQRKIDTWARVQELYMPIVPTLCSSATNPAAQDALKPQDFPLYLPSALDNALECDQQLCEYEWEMHYAQALDALNEVRSHLHLRSHMYKFKEKNLRGQAASTRAQALIAHVEARKDASVSKYRRACAALIALNRKLEKVGWEFTIRPLQNEDIRPMGDFAGGHSQGTGMLSWIWVAHRADNSCTENDRVQDCVHIEWCKARACASCWSEEVKLLLEEMRRAWQCRATLHQLMKRQEQEGLAAYTFCQAGLHADMRLSFQGMWNDVPILVASTLDAVDDTISKGNDETDEAPSLHAPPSTHNC</sequence>
<dbReference type="PANTHER" id="PTHR33096:SF1">
    <property type="entry name" value="CXC1-LIKE CYSTEINE CLUSTER ASSOCIATED WITH KDZ TRANSPOSASES DOMAIN-CONTAINING PROTEIN"/>
    <property type="match status" value="1"/>
</dbReference>
<evidence type="ECO:0000313" key="4">
    <source>
        <dbReference type="Proteomes" id="UP000823399"/>
    </source>
</evidence>
<comment type="caution">
    <text evidence="3">The sequence shown here is derived from an EMBL/GenBank/DDBJ whole genome shotgun (WGS) entry which is preliminary data.</text>
</comment>
<dbReference type="GeneID" id="64702030"/>
<proteinExistence type="predicted"/>
<reference evidence="3" key="1">
    <citation type="journal article" date="2020" name="New Phytol.">
        <title>Comparative genomics reveals dynamic genome evolution in host specialist ectomycorrhizal fungi.</title>
        <authorList>
            <person name="Lofgren L.A."/>
            <person name="Nguyen N.H."/>
            <person name="Vilgalys R."/>
            <person name="Ruytinx J."/>
            <person name="Liao H.L."/>
            <person name="Branco S."/>
            <person name="Kuo A."/>
            <person name="LaButti K."/>
            <person name="Lipzen A."/>
            <person name="Andreopoulos W."/>
            <person name="Pangilinan J."/>
            <person name="Riley R."/>
            <person name="Hundley H."/>
            <person name="Na H."/>
            <person name="Barry K."/>
            <person name="Grigoriev I.V."/>
            <person name="Stajich J.E."/>
            <person name="Kennedy P.G."/>
        </authorList>
    </citation>
    <scope>NUCLEOTIDE SEQUENCE</scope>
    <source>
        <strain evidence="3">FC423</strain>
    </source>
</reference>
<protein>
    <recommendedName>
        <fullName evidence="2">CxC2-like cysteine cluster KDZ transposase-associated domain-containing protein</fullName>
    </recommendedName>
</protein>
<dbReference type="InterPro" id="IPR040521">
    <property type="entry name" value="KDZ"/>
</dbReference>
<dbReference type="Proteomes" id="UP000823399">
    <property type="component" value="Unassembled WGS sequence"/>
</dbReference>
<dbReference type="InterPro" id="IPR041457">
    <property type="entry name" value="CxC2_KDZ-assoc"/>
</dbReference>
<dbReference type="AlphaFoldDB" id="A0A9P7F8J2"/>
<feature type="region of interest" description="Disordered" evidence="1">
    <location>
        <begin position="838"/>
        <end position="860"/>
    </location>
</feature>
<organism evidence="3 4">
    <name type="scientific">Suillus discolor</name>
    <dbReference type="NCBI Taxonomy" id="1912936"/>
    <lineage>
        <taxon>Eukaryota</taxon>
        <taxon>Fungi</taxon>
        <taxon>Dikarya</taxon>
        <taxon>Basidiomycota</taxon>
        <taxon>Agaricomycotina</taxon>
        <taxon>Agaricomycetes</taxon>
        <taxon>Agaricomycetidae</taxon>
        <taxon>Boletales</taxon>
        <taxon>Suillineae</taxon>
        <taxon>Suillaceae</taxon>
        <taxon>Suillus</taxon>
    </lineage>
</organism>
<evidence type="ECO:0000256" key="1">
    <source>
        <dbReference type="SAM" id="MobiDB-lite"/>
    </source>
</evidence>
<feature type="domain" description="CxC2-like cysteine cluster KDZ transposase-associated" evidence="2">
    <location>
        <begin position="42"/>
        <end position="149"/>
    </location>
</feature>
<accession>A0A9P7F8J2</accession>
<name>A0A9P7F8J2_9AGAM</name>
<gene>
    <name evidence="3" type="ORF">F5147DRAFT_745699</name>
</gene>
<dbReference type="EMBL" id="JABBWM010000026">
    <property type="protein sequence ID" value="KAG2108722.1"/>
    <property type="molecule type" value="Genomic_DNA"/>
</dbReference>
<dbReference type="OrthoDB" id="2636792at2759"/>
<evidence type="ECO:0000313" key="3">
    <source>
        <dbReference type="EMBL" id="KAG2108722.1"/>
    </source>
</evidence>
<dbReference type="Pfam" id="PF18758">
    <property type="entry name" value="KDZ"/>
    <property type="match status" value="1"/>
</dbReference>